<keyword evidence="2" id="KW-0460">Magnesium</keyword>
<comment type="caution">
    <text evidence="4">The sequence shown here is derived from an EMBL/GenBank/DDBJ whole genome shotgun (WGS) entry which is preliminary data.</text>
</comment>
<organism evidence="4 5">
    <name type="scientific">Saccharopolyspora halophila</name>
    <dbReference type="NCBI Taxonomy" id="405551"/>
    <lineage>
        <taxon>Bacteria</taxon>
        <taxon>Bacillati</taxon>
        <taxon>Actinomycetota</taxon>
        <taxon>Actinomycetes</taxon>
        <taxon>Pseudonocardiales</taxon>
        <taxon>Pseudonocardiaceae</taxon>
        <taxon>Saccharopolyspora</taxon>
    </lineage>
</organism>
<reference evidence="4 5" key="1">
    <citation type="journal article" date="2019" name="Int. J. Syst. Evol. Microbiol.">
        <title>The Global Catalogue of Microorganisms (GCM) 10K type strain sequencing project: providing services to taxonomists for standard genome sequencing and annotation.</title>
        <authorList>
            <consortium name="The Broad Institute Genomics Platform"/>
            <consortium name="The Broad Institute Genome Sequencing Center for Infectious Disease"/>
            <person name="Wu L."/>
            <person name="Ma J."/>
        </authorList>
    </citation>
    <scope>NUCLEOTIDE SEQUENCE [LARGE SCALE GENOMIC DNA]</scope>
    <source>
        <strain evidence="4 5">JCM 16221</strain>
    </source>
</reference>
<dbReference type="SFLD" id="SFLDS00005">
    <property type="entry name" value="Isoprenoid_Synthase_Type_I"/>
    <property type="match status" value="1"/>
</dbReference>
<keyword evidence="3 4" id="KW-0808">Transferase</keyword>
<protein>
    <submittedName>
        <fullName evidence="4">Family 2 encapsulin nanocompartment cargo protein polyprenyl transferase</fullName>
    </submittedName>
</protein>
<dbReference type="PANTHER" id="PTHR12001:SF71">
    <property type="entry name" value="(2E,6E)-FARNESYL DIPHOSPHATE SYNTHASE"/>
    <property type="match status" value="1"/>
</dbReference>
<evidence type="ECO:0000256" key="3">
    <source>
        <dbReference type="RuleBase" id="RU004466"/>
    </source>
</evidence>
<dbReference type="InterPro" id="IPR008949">
    <property type="entry name" value="Isoprenoid_synthase_dom_sf"/>
</dbReference>
<dbReference type="PANTHER" id="PTHR12001">
    <property type="entry name" value="GERANYLGERANYL PYROPHOSPHATE SYNTHASE"/>
    <property type="match status" value="1"/>
</dbReference>
<sequence>MTTVLPPALLSARESVEPALRTAVRRLDPGTRRVGEYHFGWSDADGSPADAGGKALRPALVLVATECAVGDRTGGAGEAATAAATAVELVHNFSLLHDDVMDGDASRRHRPTAWTVFGRSEALLAGDALLSLSPDVLLESGAPNASAGVRSLSATTRVLIAGQSADLSFERRQDVGLDECLRMAHDKTAALLGCACSIGPLILGARREAVRGLHAYGTELGLAFQLIDDLLGLWGDPEVTGKPVLSDLRARKKTVPVVHALTSGTREGDRLRELYDQPEELTEEQLAEAAEMVRRAGSEDWTRQECRRRLAAAEEQLASEALGSTEPMGELAEFIVRRKL</sequence>
<name>A0ABN3GM63_9PSEU</name>
<proteinExistence type="inferred from homology"/>
<gene>
    <name evidence="4" type="ORF">GCM10009854_34890</name>
</gene>
<dbReference type="SUPFAM" id="SSF48576">
    <property type="entry name" value="Terpenoid synthases"/>
    <property type="match status" value="1"/>
</dbReference>
<dbReference type="PROSITE" id="PS00723">
    <property type="entry name" value="POLYPRENYL_SYNTHASE_1"/>
    <property type="match status" value="1"/>
</dbReference>
<evidence type="ECO:0000256" key="2">
    <source>
        <dbReference type="ARBA" id="ARBA00022842"/>
    </source>
</evidence>
<dbReference type="Pfam" id="PF00348">
    <property type="entry name" value="polyprenyl_synt"/>
    <property type="match status" value="1"/>
</dbReference>
<keyword evidence="5" id="KW-1185">Reference proteome</keyword>
<keyword evidence="1" id="KW-0479">Metal-binding</keyword>
<dbReference type="EMBL" id="BAAARA010000010">
    <property type="protein sequence ID" value="GAA2353891.1"/>
    <property type="molecule type" value="Genomic_DNA"/>
</dbReference>
<dbReference type="PROSITE" id="PS00444">
    <property type="entry name" value="POLYPRENYL_SYNTHASE_2"/>
    <property type="match status" value="1"/>
</dbReference>
<dbReference type="InterPro" id="IPR033749">
    <property type="entry name" value="Polyprenyl_synt_CS"/>
</dbReference>
<accession>A0ABN3GM63</accession>
<evidence type="ECO:0000313" key="4">
    <source>
        <dbReference type="EMBL" id="GAA2353891.1"/>
    </source>
</evidence>
<dbReference type="GO" id="GO:0016740">
    <property type="term" value="F:transferase activity"/>
    <property type="evidence" value="ECO:0007669"/>
    <property type="project" value="UniProtKB-KW"/>
</dbReference>
<dbReference type="Proteomes" id="UP001501218">
    <property type="component" value="Unassembled WGS sequence"/>
</dbReference>
<dbReference type="CDD" id="cd00685">
    <property type="entry name" value="Trans_IPPS_HT"/>
    <property type="match status" value="1"/>
</dbReference>
<dbReference type="Gene3D" id="1.10.600.10">
    <property type="entry name" value="Farnesyl Diphosphate Synthase"/>
    <property type="match status" value="1"/>
</dbReference>
<comment type="similarity">
    <text evidence="3">Belongs to the FPP/GGPP synthase family.</text>
</comment>
<evidence type="ECO:0000313" key="5">
    <source>
        <dbReference type="Proteomes" id="UP001501218"/>
    </source>
</evidence>
<dbReference type="InterPro" id="IPR000092">
    <property type="entry name" value="Polyprenyl_synt"/>
</dbReference>
<evidence type="ECO:0000256" key="1">
    <source>
        <dbReference type="ARBA" id="ARBA00022723"/>
    </source>
</evidence>
<dbReference type="RefSeq" id="WP_344133438.1">
    <property type="nucleotide sequence ID" value="NZ_BAAARA010000010.1"/>
</dbReference>